<dbReference type="OrthoDB" id="9771932at2"/>
<keyword evidence="4" id="KW-1185">Reference proteome</keyword>
<dbReference type="Pfam" id="PF04909">
    <property type="entry name" value="Amidohydro_2"/>
    <property type="match status" value="1"/>
</dbReference>
<dbReference type="PANTHER" id="PTHR21240">
    <property type="entry name" value="2-AMINO-3-CARBOXYLMUCONATE-6-SEMIALDEHYDE DECARBOXYLASE"/>
    <property type="match status" value="1"/>
</dbReference>
<dbReference type="AlphaFoldDB" id="B1ZWA7"/>
<dbReference type="KEGG" id="ote:Oter_3582"/>
<reference evidence="3 4" key="1">
    <citation type="journal article" date="2011" name="J. Bacteriol.">
        <title>Genome sequence of the verrucomicrobium Opitutus terrae PB90-1, an abundant inhabitant of rice paddy soil ecosystems.</title>
        <authorList>
            <person name="van Passel M.W."/>
            <person name="Kant R."/>
            <person name="Palva A."/>
            <person name="Copeland A."/>
            <person name="Lucas S."/>
            <person name="Lapidus A."/>
            <person name="Glavina del Rio T."/>
            <person name="Pitluck S."/>
            <person name="Goltsman E."/>
            <person name="Clum A."/>
            <person name="Sun H."/>
            <person name="Schmutz J."/>
            <person name="Larimer F.W."/>
            <person name="Land M.L."/>
            <person name="Hauser L."/>
            <person name="Kyrpides N."/>
            <person name="Mikhailova N."/>
            <person name="Richardson P.P."/>
            <person name="Janssen P.H."/>
            <person name="de Vos W.M."/>
            <person name="Smidt H."/>
        </authorList>
    </citation>
    <scope>NUCLEOTIDE SEQUENCE [LARGE SCALE GENOMIC DNA]</scope>
    <source>
        <strain evidence="4">DSM 11246 / JCM 15787 / PB90-1</strain>
    </source>
</reference>
<dbReference type="HOGENOM" id="CLU_044590_6_1_0"/>
<accession>B1ZWA7</accession>
<keyword evidence="1" id="KW-0456">Lyase</keyword>
<organism evidence="3 4">
    <name type="scientific">Opitutus terrae (strain DSM 11246 / JCM 15787 / PB90-1)</name>
    <dbReference type="NCBI Taxonomy" id="452637"/>
    <lineage>
        <taxon>Bacteria</taxon>
        <taxon>Pseudomonadati</taxon>
        <taxon>Verrucomicrobiota</taxon>
        <taxon>Opitutia</taxon>
        <taxon>Opitutales</taxon>
        <taxon>Opitutaceae</taxon>
        <taxon>Opitutus</taxon>
    </lineage>
</organism>
<dbReference type="eggNOG" id="COG2159">
    <property type="taxonomic scope" value="Bacteria"/>
</dbReference>
<dbReference type="InterPro" id="IPR032465">
    <property type="entry name" value="ACMSD"/>
</dbReference>
<proteinExistence type="predicted"/>
<evidence type="ECO:0000313" key="4">
    <source>
        <dbReference type="Proteomes" id="UP000007013"/>
    </source>
</evidence>
<dbReference type="Proteomes" id="UP000007013">
    <property type="component" value="Chromosome"/>
</dbReference>
<dbReference type="PANTHER" id="PTHR21240:SF28">
    <property type="entry name" value="ISO-OROTATE DECARBOXYLASE (EUROFUNG)"/>
    <property type="match status" value="1"/>
</dbReference>
<evidence type="ECO:0000259" key="2">
    <source>
        <dbReference type="Pfam" id="PF04909"/>
    </source>
</evidence>
<dbReference type="GO" id="GO:0005737">
    <property type="term" value="C:cytoplasm"/>
    <property type="evidence" value="ECO:0007669"/>
    <property type="project" value="TreeGrafter"/>
</dbReference>
<dbReference type="RefSeq" id="WP_012376388.1">
    <property type="nucleotide sequence ID" value="NC_010571.1"/>
</dbReference>
<name>B1ZWA7_OPITP</name>
<dbReference type="STRING" id="452637.Oter_3582"/>
<protein>
    <submittedName>
        <fullName evidence="3">Amidohydrolase 2</fullName>
    </submittedName>
</protein>
<dbReference type="GO" id="GO:0016787">
    <property type="term" value="F:hydrolase activity"/>
    <property type="evidence" value="ECO:0007669"/>
    <property type="project" value="UniProtKB-KW"/>
</dbReference>
<feature type="domain" description="Amidohydrolase-related" evidence="2">
    <location>
        <begin position="4"/>
        <end position="290"/>
    </location>
</feature>
<dbReference type="InterPro" id="IPR032466">
    <property type="entry name" value="Metal_Hydrolase"/>
</dbReference>
<dbReference type="EMBL" id="CP001032">
    <property type="protein sequence ID" value="ACB76859.1"/>
    <property type="molecule type" value="Genomic_DNA"/>
</dbReference>
<evidence type="ECO:0000256" key="1">
    <source>
        <dbReference type="ARBA" id="ARBA00023239"/>
    </source>
</evidence>
<dbReference type="Gene3D" id="3.20.20.140">
    <property type="entry name" value="Metal-dependent hydrolases"/>
    <property type="match status" value="1"/>
</dbReference>
<gene>
    <name evidence="3" type="ordered locus">Oter_3582</name>
</gene>
<dbReference type="GO" id="GO:0016831">
    <property type="term" value="F:carboxy-lyase activity"/>
    <property type="evidence" value="ECO:0007669"/>
    <property type="project" value="InterPro"/>
</dbReference>
<dbReference type="GO" id="GO:0019748">
    <property type="term" value="P:secondary metabolic process"/>
    <property type="evidence" value="ECO:0007669"/>
    <property type="project" value="TreeGrafter"/>
</dbReference>
<keyword evidence="3" id="KW-0378">Hydrolase</keyword>
<evidence type="ECO:0000313" key="3">
    <source>
        <dbReference type="EMBL" id="ACB76859.1"/>
    </source>
</evidence>
<dbReference type="SUPFAM" id="SSF51556">
    <property type="entry name" value="Metallo-dependent hydrolases"/>
    <property type="match status" value="1"/>
</dbReference>
<dbReference type="InterPro" id="IPR006680">
    <property type="entry name" value="Amidohydro-rel"/>
</dbReference>
<sequence length="290" mass="31805">MRIIDAHVHLYPAEANRDPAGWARAQGEPDWAGLCTRRRKNGGAVQSFPSTDELLREMDRAGVARAVLLGWYWAKPETCAWQNRFYAECGRAHPDRLSAFATVQPGAGRAAVLTELRRATEEGLVGIGELSPHAQAHTMADDGFGAVLEFAAERRLPVTLHVTDPNSRDYPGRVETPLEDFAALAQARSSVNFILAHWGGLLPLRDASAARLSNVYYDSAASPLMYDDSIWRRFLAVVPAERVLFGSDFPLNVYPKLERVPGMVRLLDEAKSAGVPDTVMGGNVTRLLGL</sequence>
<dbReference type="CDD" id="cd01292">
    <property type="entry name" value="metallo-dependent_hydrolases"/>
    <property type="match status" value="1"/>
</dbReference>